<keyword evidence="5" id="KW-0092">Biotin</keyword>
<dbReference type="InterPro" id="IPR011053">
    <property type="entry name" value="Single_hybrid_motif"/>
</dbReference>
<evidence type="ECO:0000256" key="7">
    <source>
        <dbReference type="PROSITE-ProRule" id="PRU00409"/>
    </source>
</evidence>
<dbReference type="Pfam" id="PF00364">
    <property type="entry name" value="Biotin_lipoyl"/>
    <property type="match status" value="1"/>
</dbReference>
<evidence type="ECO:0000259" key="9">
    <source>
        <dbReference type="PROSITE" id="PS50975"/>
    </source>
</evidence>
<reference evidence="11 12" key="1">
    <citation type="submission" date="2020-07" db="EMBL/GenBank/DDBJ databases">
        <title>Sequencing the genomes of 1000 actinobacteria strains.</title>
        <authorList>
            <person name="Klenk H.-P."/>
        </authorList>
    </citation>
    <scope>NUCLEOTIDE SEQUENCE [LARGE SCALE GENOMIC DNA]</scope>
    <source>
        <strain evidence="11 12">DSM 45772</strain>
    </source>
</reference>
<name>A0A7Y9DRD3_9PSEU</name>
<dbReference type="InterPro" id="IPR005481">
    <property type="entry name" value="BC-like_N"/>
</dbReference>
<dbReference type="PANTHER" id="PTHR18866">
    <property type="entry name" value="CARBOXYLASE:PYRUVATE/ACETYL-COA/PROPIONYL-COA CARBOXYLASE"/>
    <property type="match status" value="1"/>
</dbReference>
<dbReference type="PROSITE" id="PS00866">
    <property type="entry name" value="CPSASE_1"/>
    <property type="match status" value="1"/>
</dbReference>
<dbReference type="InterPro" id="IPR000089">
    <property type="entry name" value="Biotin_lipoyl"/>
</dbReference>
<accession>A0A7Y9DRD3</accession>
<dbReference type="SUPFAM" id="SSF51230">
    <property type="entry name" value="Single hybrid motif"/>
    <property type="match status" value="1"/>
</dbReference>
<gene>
    <name evidence="11" type="ORF">BJ983_000228</name>
</gene>
<feature type="domain" description="Biotin carboxylation" evidence="10">
    <location>
        <begin position="1"/>
        <end position="441"/>
    </location>
</feature>
<evidence type="ECO:0000313" key="12">
    <source>
        <dbReference type="Proteomes" id="UP000535890"/>
    </source>
</evidence>
<evidence type="ECO:0000256" key="6">
    <source>
        <dbReference type="ARBA" id="ARBA00048501"/>
    </source>
</evidence>
<dbReference type="RefSeq" id="WP_179792111.1">
    <property type="nucleotide sequence ID" value="NZ_BAABHP010000012.1"/>
</dbReference>
<dbReference type="Proteomes" id="UP000535890">
    <property type="component" value="Unassembled WGS sequence"/>
</dbReference>
<protein>
    <submittedName>
        <fullName evidence="11">Acetyl/propionyl-CoA carboxylase alpha subunit</fullName>
    </submittedName>
</protein>
<dbReference type="Pfam" id="PF02786">
    <property type="entry name" value="CPSase_L_D2"/>
    <property type="match status" value="1"/>
</dbReference>
<dbReference type="SUPFAM" id="SSF51246">
    <property type="entry name" value="Rudiment single hybrid motif"/>
    <property type="match status" value="1"/>
</dbReference>
<evidence type="ECO:0000259" key="8">
    <source>
        <dbReference type="PROSITE" id="PS50968"/>
    </source>
</evidence>
<dbReference type="InterPro" id="IPR050856">
    <property type="entry name" value="Biotin_carboxylase_complex"/>
</dbReference>
<dbReference type="CDD" id="cd06850">
    <property type="entry name" value="biotinyl_domain"/>
    <property type="match status" value="1"/>
</dbReference>
<dbReference type="GO" id="GO:0004075">
    <property type="term" value="F:biotin carboxylase activity"/>
    <property type="evidence" value="ECO:0007669"/>
    <property type="project" value="UniProtKB-EC"/>
</dbReference>
<keyword evidence="12" id="KW-1185">Reference proteome</keyword>
<dbReference type="InterPro" id="IPR011054">
    <property type="entry name" value="Rudment_hybrid_motif"/>
</dbReference>
<dbReference type="InterPro" id="IPR011764">
    <property type="entry name" value="Biotin_carboxylation_dom"/>
</dbReference>
<proteinExistence type="predicted"/>
<dbReference type="Gene3D" id="2.40.50.100">
    <property type="match status" value="1"/>
</dbReference>
<dbReference type="PROSITE" id="PS00867">
    <property type="entry name" value="CPSASE_2"/>
    <property type="match status" value="1"/>
</dbReference>
<evidence type="ECO:0000256" key="4">
    <source>
        <dbReference type="ARBA" id="ARBA00022840"/>
    </source>
</evidence>
<evidence type="ECO:0000259" key="10">
    <source>
        <dbReference type="PROSITE" id="PS50979"/>
    </source>
</evidence>
<keyword evidence="3 7" id="KW-0547">Nucleotide-binding</keyword>
<dbReference type="InterPro" id="IPR005479">
    <property type="entry name" value="CPAse_ATP-bd"/>
</dbReference>
<dbReference type="AlphaFoldDB" id="A0A7Y9DRD3"/>
<dbReference type="Pfam" id="PF02785">
    <property type="entry name" value="Biotin_carb_C"/>
    <property type="match status" value="1"/>
</dbReference>
<dbReference type="GO" id="GO:0046872">
    <property type="term" value="F:metal ion binding"/>
    <property type="evidence" value="ECO:0007669"/>
    <property type="project" value="InterPro"/>
</dbReference>
<dbReference type="GO" id="GO:0005524">
    <property type="term" value="F:ATP binding"/>
    <property type="evidence" value="ECO:0007669"/>
    <property type="project" value="UniProtKB-UniRule"/>
</dbReference>
<dbReference type="SUPFAM" id="SSF56059">
    <property type="entry name" value="Glutathione synthetase ATP-binding domain-like"/>
    <property type="match status" value="1"/>
</dbReference>
<evidence type="ECO:0000256" key="2">
    <source>
        <dbReference type="ARBA" id="ARBA00022598"/>
    </source>
</evidence>
<feature type="domain" description="Lipoyl-binding" evidence="8">
    <location>
        <begin position="565"/>
        <end position="646"/>
    </location>
</feature>
<sequence>MITKLLVANRGEIAARVMRTAQALGIDTVAVYSDPDADAPFVALADEAVRLPGASPTDTYLRSDLVIAAARATGADAVHPGYGFLSENAGFARDCAAAGLTFVGPSPDAIASMGSKLEAKAMMDAAGVPVLPGAFLEEGAELPTDLDFPVLVKAAFGGGGRGMRIVRRQSDLADAVDGARREAASAFGDGTVFLERYVEDPRHVEVQIVGDAHGEVVHLFERECSIQRRYQKIVEESPSPAVDATLRAQLGAAAVAAGKAIGYTGAGTVEFVLDRDGSFFFLEVNTRLQVEHPVTELVTGLDLVALQLRVAEGHPLPPEVTGARIDGHAIEVRLYAEDVPAGYLPATGTLHRFAIPALPGVRVDAGVTDGSVVSPHYDPMLAKVIAHGPTRTEAARTLARALAQAGIHGVTTNRDLLVGILRDDEFLAGGTDTGYLPRHPELLTPGAPAGERVRAVAAALAAQAQHRADAVVLRDLPSGWRNVGGPPQTVGYMSDDRTLDVAYSFRRSGLEVAVDGERLDLGLVSASPAEVVLTQDGVRRTYRIHRAAGRTFVDGPDGSSAFDDVPRFADPNAVAHAGSLLAPMPGTVVRVLAASGQEVTAGAALVVLEAMKMEHTVAAPVDGVVTELHVGAGDQVETRQVLAVVE</sequence>
<dbReference type="InterPro" id="IPR005482">
    <property type="entry name" value="Biotin_COase_C"/>
</dbReference>
<dbReference type="SMART" id="SM00878">
    <property type="entry name" value="Biotin_carb_C"/>
    <property type="match status" value="1"/>
</dbReference>
<organism evidence="11 12">
    <name type="scientific">Actinomycetospora corticicola</name>
    <dbReference type="NCBI Taxonomy" id="663602"/>
    <lineage>
        <taxon>Bacteria</taxon>
        <taxon>Bacillati</taxon>
        <taxon>Actinomycetota</taxon>
        <taxon>Actinomycetes</taxon>
        <taxon>Pseudonocardiales</taxon>
        <taxon>Pseudonocardiaceae</taxon>
        <taxon>Actinomycetospora</taxon>
    </lineage>
</organism>
<dbReference type="FunFam" id="3.40.50.20:FF:000010">
    <property type="entry name" value="Propionyl-CoA carboxylase subunit alpha"/>
    <property type="match status" value="1"/>
</dbReference>
<dbReference type="FunFam" id="2.40.50.100:FF:000003">
    <property type="entry name" value="Acetyl-CoA carboxylase biotin carboxyl carrier protein"/>
    <property type="match status" value="1"/>
</dbReference>
<dbReference type="Gene3D" id="3.30.470.20">
    <property type="entry name" value="ATP-grasp fold, B domain"/>
    <property type="match status" value="1"/>
</dbReference>
<dbReference type="PROSITE" id="PS50975">
    <property type="entry name" value="ATP_GRASP"/>
    <property type="match status" value="1"/>
</dbReference>
<comment type="caution">
    <text evidence="11">The sequence shown here is derived from an EMBL/GenBank/DDBJ whole genome shotgun (WGS) entry which is preliminary data.</text>
</comment>
<dbReference type="InterPro" id="IPR048429">
    <property type="entry name" value="MCC_alpha_BT"/>
</dbReference>
<dbReference type="InterPro" id="IPR016185">
    <property type="entry name" value="PreATP-grasp_dom_sf"/>
</dbReference>
<dbReference type="PANTHER" id="PTHR18866:SF126">
    <property type="entry name" value="BIOTIN CARBOXYLASE"/>
    <property type="match status" value="1"/>
</dbReference>
<dbReference type="SUPFAM" id="SSF52440">
    <property type="entry name" value="PreATP-grasp domain"/>
    <property type="match status" value="1"/>
</dbReference>
<keyword evidence="2" id="KW-0436">Ligase</keyword>
<evidence type="ECO:0000256" key="1">
    <source>
        <dbReference type="ARBA" id="ARBA00001953"/>
    </source>
</evidence>
<dbReference type="PROSITE" id="PS50979">
    <property type="entry name" value="BC"/>
    <property type="match status" value="1"/>
</dbReference>
<feature type="domain" description="ATP-grasp" evidence="9">
    <location>
        <begin position="120"/>
        <end position="312"/>
    </location>
</feature>
<dbReference type="InterPro" id="IPR011761">
    <property type="entry name" value="ATP-grasp"/>
</dbReference>
<dbReference type="PROSITE" id="PS50968">
    <property type="entry name" value="BIOTINYL_LIPOYL"/>
    <property type="match status" value="1"/>
</dbReference>
<evidence type="ECO:0000256" key="5">
    <source>
        <dbReference type="ARBA" id="ARBA00023267"/>
    </source>
</evidence>
<comment type="cofactor">
    <cofactor evidence="1">
        <name>biotin</name>
        <dbReference type="ChEBI" id="CHEBI:57586"/>
    </cofactor>
</comment>
<evidence type="ECO:0000256" key="3">
    <source>
        <dbReference type="ARBA" id="ARBA00022741"/>
    </source>
</evidence>
<dbReference type="Pfam" id="PF00289">
    <property type="entry name" value="Biotin_carb_N"/>
    <property type="match status" value="1"/>
</dbReference>
<comment type="catalytic activity">
    <reaction evidence="6">
        <text>N(6)-biotinyl-L-lysyl-[protein] + hydrogencarbonate + ATP = N(6)-carboxybiotinyl-L-lysyl-[protein] + ADP + phosphate + H(+)</text>
        <dbReference type="Rhea" id="RHEA:13501"/>
        <dbReference type="Rhea" id="RHEA-COMP:10505"/>
        <dbReference type="Rhea" id="RHEA-COMP:10506"/>
        <dbReference type="ChEBI" id="CHEBI:15378"/>
        <dbReference type="ChEBI" id="CHEBI:17544"/>
        <dbReference type="ChEBI" id="CHEBI:30616"/>
        <dbReference type="ChEBI" id="CHEBI:43474"/>
        <dbReference type="ChEBI" id="CHEBI:83144"/>
        <dbReference type="ChEBI" id="CHEBI:83145"/>
        <dbReference type="ChEBI" id="CHEBI:456216"/>
        <dbReference type="EC" id="6.3.4.14"/>
    </reaction>
    <physiologicalReaction direction="left-to-right" evidence="6">
        <dbReference type="Rhea" id="RHEA:13502"/>
    </physiologicalReaction>
</comment>
<dbReference type="EMBL" id="JACCBN010000001">
    <property type="protein sequence ID" value="NYD34126.1"/>
    <property type="molecule type" value="Genomic_DNA"/>
</dbReference>
<keyword evidence="4 7" id="KW-0067">ATP-binding</keyword>
<dbReference type="Pfam" id="PF21139">
    <property type="entry name" value="BT_MCC_alpha"/>
    <property type="match status" value="1"/>
</dbReference>
<evidence type="ECO:0000313" key="11">
    <source>
        <dbReference type="EMBL" id="NYD34126.1"/>
    </source>
</evidence>